<keyword evidence="1" id="KW-0472">Membrane</keyword>
<dbReference type="PANTHER" id="PTHR13018:SF139">
    <property type="entry name" value="PHOSPHATE METABOLISM PROTEIN 7"/>
    <property type="match status" value="1"/>
</dbReference>
<name>A0A4P9Y6A2_9FUNG</name>
<dbReference type="EMBL" id="KZ987948">
    <property type="protein sequence ID" value="RKP13761.1"/>
    <property type="molecule type" value="Genomic_DNA"/>
</dbReference>
<dbReference type="Proteomes" id="UP000267251">
    <property type="component" value="Unassembled WGS sequence"/>
</dbReference>
<feature type="transmembrane region" description="Helical" evidence="1">
    <location>
        <begin position="107"/>
        <end position="127"/>
    </location>
</feature>
<evidence type="ECO:0000256" key="1">
    <source>
        <dbReference type="SAM" id="Phobius"/>
    </source>
</evidence>
<dbReference type="InterPro" id="IPR032880">
    <property type="entry name" value="CSC1/OSCA1-like_N"/>
</dbReference>
<accession>A0A4P9Y6A2</accession>
<dbReference type="InterPro" id="IPR045122">
    <property type="entry name" value="Csc1-like"/>
</dbReference>
<keyword evidence="1" id="KW-1133">Transmembrane helix</keyword>
<keyword evidence="1" id="KW-0812">Transmembrane</keyword>
<sequence>MADNDNQATDDPTQATATFLSAFILYIAVGCAALIGFFILRTHFQIIYSPKTNVASRFRQNNPAPSKFIPFLRSFLLGNRHLRGHMVGQLGLDGVVFLRYLRLCGSLFAAFTVLGLPILGPVCAVGQGNLKGINSITFGNITSNRRLWAHLILSWIFVGMYWERGRDGMGWFVHP</sequence>
<dbReference type="OrthoDB" id="2150324at2759"/>
<protein>
    <submittedName>
        <fullName evidence="3">Late exocytosis, associated with Golgi transport-domain-containing protein</fullName>
    </submittedName>
</protein>
<organism evidence="3 4">
    <name type="scientific">Piptocephalis cylindrospora</name>
    <dbReference type="NCBI Taxonomy" id="1907219"/>
    <lineage>
        <taxon>Eukaryota</taxon>
        <taxon>Fungi</taxon>
        <taxon>Fungi incertae sedis</taxon>
        <taxon>Zoopagomycota</taxon>
        <taxon>Zoopagomycotina</taxon>
        <taxon>Zoopagomycetes</taxon>
        <taxon>Zoopagales</taxon>
        <taxon>Piptocephalidaceae</taxon>
        <taxon>Piptocephalis</taxon>
    </lineage>
</organism>
<dbReference type="GO" id="GO:0005886">
    <property type="term" value="C:plasma membrane"/>
    <property type="evidence" value="ECO:0007669"/>
    <property type="project" value="TreeGrafter"/>
</dbReference>
<evidence type="ECO:0000313" key="4">
    <source>
        <dbReference type="Proteomes" id="UP000267251"/>
    </source>
</evidence>
<proteinExistence type="predicted"/>
<dbReference type="GO" id="GO:0005227">
    <property type="term" value="F:calcium-activated cation channel activity"/>
    <property type="evidence" value="ECO:0007669"/>
    <property type="project" value="InterPro"/>
</dbReference>
<dbReference type="Pfam" id="PF13967">
    <property type="entry name" value="RSN1_TM"/>
    <property type="match status" value="1"/>
</dbReference>
<dbReference type="PANTHER" id="PTHR13018">
    <property type="entry name" value="PROBABLE MEMBRANE PROTEIN DUF221-RELATED"/>
    <property type="match status" value="1"/>
</dbReference>
<evidence type="ECO:0000313" key="3">
    <source>
        <dbReference type="EMBL" id="RKP13761.1"/>
    </source>
</evidence>
<gene>
    <name evidence="3" type="ORF">BJ684DRAFT_9601</name>
</gene>
<reference evidence="4" key="1">
    <citation type="journal article" date="2018" name="Nat. Microbiol.">
        <title>Leveraging single-cell genomics to expand the fungal tree of life.</title>
        <authorList>
            <person name="Ahrendt S.R."/>
            <person name="Quandt C.A."/>
            <person name="Ciobanu D."/>
            <person name="Clum A."/>
            <person name="Salamov A."/>
            <person name="Andreopoulos B."/>
            <person name="Cheng J.F."/>
            <person name="Woyke T."/>
            <person name="Pelin A."/>
            <person name="Henrissat B."/>
            <person name="Reynolds N.K."/>
            <person name="Benny G.L."/>
            <person name="Smith M.E."/>
            <person name="James T.Y."/>
            <person name="Grigoriev I.V."/>
        </authorList>
    </citation>
    <scope>NUCLEOTIDE SEQUENCE [LARGE SCALE GENOMIC DNA]</scope>
</reference>
<feature type="domain" description="CSC1/OSCA1-like N-terminal transmembrane" evidence="2">
    <location>
        <begin position="19"/>
        <end position="160"/>
    </location>
</feature>
<feature type="transmembrane region" description="Helical" evidence="1">
    <location>
        <begin position="147"/>
        <end position="162"/>
    </location>
</feature>
<evidence type="ECO:0000259" key="2">
    <source>
        <dbReference type="Pfam" id="PF13967"/>
    </source>
</evidence>
<dbReference type="AlphaFoldDB" id="A0A4P9Y6A2"/>
<feature type="transmembrane region" description="Helical" evidence="1">
    <location>
        <begin position="20"/>
        <end position="40"/>
    </location>
</feature>
<keyword evidence="4" id="KW-1185">Reference proteome</keyword>